<reference evidence="2 3" key="1">
    <citation type="submission" date="2019-07" db="EMBL/GenBank/DDBJ databases">
        <title>Whole genome shotgun sequence of Deinococcus cellulosilyticus NBRC 106333.</title>
        <authorList>
            <person name="Hosoyama A."/>
            <person name="Uohara A."/>
            <person name="Ohji S."/>
            <person name="Ichikawa N."/>
        </authorList>
    </citation>
    <scope>NUCLEOTIDE SEQUENCE [LARGE SCALE GENOMIC DNA]</scope>
    <source>
        <strain evidence="2 3">NBRC 106333</strain>
    </source>
</reference>
<evidence type="ECO:0008006" key="4">
    <source>
        <dbReference type="Google" id="ProtNLM"/>
    </source>
</evidence>
<feature type="signal peptide" evidence="1">
    <location>
        <begin position="1"/>
        <end position="25"/>
    </location>
</feature>
<dbReference type="Proteomes" id="UP000321306">
    <property type="component" value="Unassembled WGS sequence"/>
</dbReference>
<dbReference type="AlphaFoldDB" id="A0A511N8K5"/>
<evidence type="ECO:0000313" key="2">
    <source>
        <dbReference type="EMBL" id="GEM48826.1"/>
    </source>
</evidence>
<organism evidence="2 3">
    <name type="scientific">Deinococcus cellulosilyticus (strain DSM 18568 / NBRC 106333 / KACC 11606 / 5516J-15)</name>
    <dbReference type="NCBI Taxonomy" id="1223518"/>
    <lineage>
        <taxon>Bacteria</taxon>
        <taxon>Thermotogati</taxon>
        <taxon>Deinococcota</taxon>
        <taxon>Deinococci</taxon>
        <taxon>Deinococcales</taxon>
        <taxon>Deinococcaceae</taxon>
        <taxon>Deinococcus</taxon>
    </lineage>
</organism>
<dbReference type="RefSeq" id="WP_146888248.1">
    <property type="nucleotide sequence ID" value="NZ_BJXB01000025.1"/>
</dbReference>
<protein>
    <recommendedName>
        <fullName evidence="4">Lipoprotein</fullName>
    </recommendedName>
</protein>
<sequence>MKKMLMLVLPVALVGCTLSSDFNLALSNPTIATDTYFMNGAVKTYVACDNDPNGTQVVIGVNATGSLKEANFWISGSERYNTFTRHTVKNTDTNAKFENNWYRAQFTVTTAGIVRTPFASMQEKQVWIADPSKASGNFVGMIEGVAPSGARTGHAKTSQISAYDNCQFTAPNS</sequence>
<accession>A0A511N8K5</accession>
<proteinExistence type="predicted"/>
<evidence type="ECO:0000313" key="3">
    <source>
        <dbReference type="Proteomes" id="UP000321306"/>
    </source>
</evidence>
<dbReference type="PROSITE" id="PS51257">
    <property type="entry name" value="PROKAR_LIPOPROTEIN"/>
    <property type="match status" value="1"/>
</dbReference>
<keyword evidence="3" id="KW-1185">Reference proteome</keyword>
<name>A0A511N8K5_DEIC1</name>
<gene>
    <name evidence="2" type="ORF">DC3_44610</name>
</gene>
<keyword evidence="1" id="KW-0732">Signal</keyword>
<feature type="chain" id="PRO_5022163196" description="Lipoprotein" evidence="1">
    <location>
        <begin position="26"/>
        <end position="173"/>
    </location>
</feature>
<dbReference type="EMBL" id="BJXB01000025">
    <property type="protein sequence ID" value="GEM48826.1"/>
    <property type="molecule type" value="Genomic_DNA"/>
</dbReference>
<evidence type="ECO:0000256" key="1">
    <source>
        <dbReference type="SAM" id="SignalP"/>
    </source>
</evidence>
<dbReference type="OrthoDB" id="9824668at2"/>
<comment type="caution">
    <text evidence="2">The sequence shown here is derived from an EMBL/GenBank/DDBJ whole genome shotgun (WGS) entry which is preliminary data.</text>
</comment>